<dbReference type="SUPFAM" id="SSF48403">
    <property type="entry name" value="Ankyrin repeat"/>
    <property type="match status" value="1"/>
</dbReference>
<dbReference type="AlphaFoldDB" id="A0A7S2CZV6"/>
<feature type="compositionally biased region" description="Basic and acidic residues" evidence="2">
    <location>
        <begin position="270"/>
        <end position="280"/>
    </location>
</feature>
<organism evidence="3">
    <name type="scientific">Octactis speculum</name>
    <dbReference type="NCBI Taxonomy" id="3111310"/>
    <lineage>
        <taxon>Eukaryota</taxon>
        <taxon>Sar</taxon>
        <taxon>Stramenopiles</taxon>
        <taxon>Ochrophyta</taxon>
        <taxon>Dictyochophyceae</taxon>
        <taxon>Dictyochales</taxon>
        <taxon>Dictyochaceae</taxon>
        <taxon>Octactis</taxon>
    </lineage>
</organism>
<name>A0A7S2CZV6_9STRA</name>
<dbReference type="EMBL" id="HBGS01035159">
    <property type="protein sequence ID" value="CAD9439705.1"/>
    <property type="molecule type" value="Transcribed_RNA"/>
</dbReference>
<proteinExistence type="predicted"/>
<dbReference type="Pfam" id="PF12796">
    <property type="entry name" value="Ank_2"/>
    <property type="match status" value="1"/>
</dbReference>
<protein>
    <submittedName>
        <fullName evidence="3">Uncharacterized protein</fullName>
    </submittedName>
</protein>
<gene>
    <name evidence="3" type="ORF">DSPE1174_LOCUS18162</name>
</gene>
<reference evidence="3" key="1">
    <citation type="submission" date="2021-01" db="EMBL/GenBank/DDBJ databases">
        <authorList>
            <person name="Corre E."/>
            <person name="Pelletier E."/>
            <person name="Niang G."/>
            <person name="Scheremetjew M."/>
            <person name="Finn R."/>
            <person name="Kale V."/>
            <person name="Holt S."/>
            <person name="Cochrane G."/>
            <person name="Meng A."/>
            <person name="Brown T."/>
            <person name="Cohen L."/>
        </authorList>
    </citation>
    <scope>NUCLEOTIDE SEQUENCE</scope>
    <source>
        <strain evidence="3">CCMP1381</strain>
    </source>
</reference>
<evidence type="ECO:0000256" key="2">
    <source>
        <dbReference type="SAM" id="MobiDB-lite"/>
    </source>
</evidence>
<evidence type="ECO:0000256" key="1">
    <source>
        <dbReference type="PROSITE-ProRule" id="PRU00023"/>
    </source>
</evidence>
<feature type="region of interest" description="Disordered" evidence="2">
    <location>
        <begin position="205"/>
        <end position="282"/>
    </location>
</feature>
<feature type="region of interest" description="Disordered" evidence="2">
    <location>
        <begin position="372"/>
        <end position="412"/>
    </location>
</feature>
<feature type="repeat" description="ANK" evidence="1">
    <location>
        <begin position="89"/>
        <end position="126"/>
    </location>
</feature>
<accession>A0A7S2CZV6</accession>
<keyword evidence="1" id="KW-0040">ANK repeat</keyword>
<dbReference type="InterPro" id="IPR002110">
    <property type="entry name" value="Ankyrin_rpt"/>
</dbReference>
<dbReference type="InterPro" id="IPR036770">
    <property type="entry name" value="Ankyrin_rpt-contain_sf"/>
</dbReference>
<dbReference type="PROSITE" id="PS50088">
    <property type="entry name" value="ANK_REPEAT"/>
    <property type="match status" value="1"/>
</dbReference>
<dbReference type="Gene3D" id="1.25.40.20">
    <property type="entry name" value="Ankyrin repeat-containing domain"/>
    <property type="match status" value="1"/>
</dbReference>
<sequence>MSNDRAKRKEFPPSSPQSLKLVPREFVQRIVGTVSPYRQSNLLTPAPDEAALLSYSSGLLQAAQDGDVDGVEKILKNDPNLCAQASNRFGVTALHKVCSRSTSTRSLADMVRSLIAHGANVRSFDDLGRSPMFDACWSVDPDFAVVDILLAQYPQAFFDCDTRKHCPLDFIPQTAHIVWISYLTANRNTIRHAAAGDNVAAPLGGSQHGVEMSPRVPTASIGSPPNKAKARMRDNDNPVRHMPLPPAVTDTDPRPPLAYPSSTMLGPELPRSRSSPDLRQGRGLWGVCQNKEPMASMKIGTNIEVHEAVLSRISFFAGRRSVQPTPEFDASLPFQSPRLLELQRPPSSAFAYEPDVEKTLVDSLSPLAIKERGGLDEVQPPPLIPSVKDGPLPGVAPMTKSSASPFPRSHGIPVAPLSLKEFKEKYRRPPS</sequence>
<evidence type="ECO:0000313" key="3">
    <source>
        <dbReference type="EMBL" id="CAD9439705.1"/>
    </source>
</evidence>